<comment type="caution">
    <text evidence="2">The sequence shown here is derived from an EMBL/GenBank/DDBJ whole genome shotgun (WGS) entry which is preliminary data.</text>
</comment>
<dbReference type="EMBL" id="JAODAN010000003">
    <property type="protein sequence ID" value="KAK1925470.1"/>
    <property type="molecule type" value="Genomic_DNA"/>
</dbReference>
<dbReference type="AlphaFoldDB" id="A0AAD9FSK0"/>
<dbReference type="PANTHER" id="PTHR28139">
    <property type="entry name" value="UPF0768 PROTEIN YBL029C-A"/>
    <property type="match status" value="1"/>
</dbReference>
<reference evidence="2" key="1">
    <citation type="submission" date="2023-02" db="EMBL/GenBank/DDBJ databases">
        <title>Identification and recombinant expression of a fungal hydrolase from Papiliotrema laurentii that hydrolyzes apple cutin and clears colloidal polyester polyurethane.</title>
        <authorList>
            <consortium name="DOE Joint Genome Institute"/>
            <person name="Roman V.A."/>
            <person name="Bojanowski C."/>
            <person name="Crable B.R."/>
            <person name="Wagner D.N."/>
            <person name="Hung C.S."/>
            <person name="Nadeau L.J."/>
            <person name="Schratz L."/>
            <person name="Haridas S."/>
            <person name="Pangilinan J."/>
            <person name="Lipzen A."/>
            <person name="Na H."/>
            <person name="Yan M."/>
            <person name="Ng V."/>
            <person name="Grigoriev I.V."/>
            <person name="Spatafora J.W."/>
            <person name="Barlow D."/>
            <person name="Biffinger J."/>
            <person name="Kelley-Loughnane N."/>
            <person name="Varaljay V.A."/>
            <person name="Crookes-Goodson W.J."/>
        </authorList>
    </citation>
    <scope>NUCLEOTIDE SEQUENCE</scope>
    <source>
        <strain evidence="2">5307AH</strain>
    </source>
</reference>
<organism evidence="2 3">
    <name type="scientific">Papiliotrema laurentii</name>
    <name type="common">Cryptococcus laurentii</name>
    <dbReference type="NCBI Taxonomy" id="5418"/>
    <lineage>
        <taxon>Eukaryota</taxon>
        <taxon>Fungi</taxon>
        <taxon>Dikarya</taxon>
        <taxon>Basidiomycota</taxon>
        <taxon>Agaricomycotina</taxon>
        <taxon>Tremellomycetes</taxon>
        <taxon>Tremellales</taxon>
        <taxon>Rhynchogastremaceae</taxon>
        <taxon>Papiliotrema</taxon>
    </lineage>
</organism>
<dbReference type="PANTHER" id="PTHR28139:SF1">
    <property type="entry name" value="UPF0768 PROTEIN YBL029C-A"/>
    <property type="match status" value="1"/>
</dbReference>
<keyword evidence="3" id="KW-1185">Reference proteome</keyword>
<gene>
    <name evidence="2" type="ORF">DB88DRAFT_195911</name>
</gene>
<name>A0AAD9FSK0_PAPLA</name>
<evidence type="ECO:0000256" key="1">
    <source>
        <dbReference type="SAM" id="MobiDB-lite"/>
    </source>
</evidence>
<feature type="region of interest" description="Disordered" evidence="1">
    <location>
        <begin position="48"/>
        <end position="84"/>
    </location>
</feature>
<evidence type="ECO:0000313" key="3">
    <source>
        <dbReference type="Proteomes" id="UP001182556"/>
    </source>
</evidence>
<dbReference type="Proteomes" id="UP001182556">
    <property type="component" value="Unassembled WGS sequence"/>
</dbReference>
<protein>
    <recommendedName>
        <fullName evidence="4">Zinc-ribbon 15 domain-containing protein</fullName>
    </recommendedName>
</protein>
<evidence type="ECO:0000313" key="2">
    <source>
        <dbReference type="EMBL" id="KAK1925470.1"/>
    </source>
</evidence>
<proteinExistence type="predicted"/>
<evidence type="ECO:0008006" key="4">
    <source>
        <dbReference type="Google" id="ProtNLM"/>
    </source>
</evidence>
<accession>A0AAD9FSK0</accession>
<sequence length="84" mass="9507">MCPRCHNAAVTGATSRTWFEFFFVPLIPFSSNHIWICTICQWEMKKGDGPDPQAPGNYPQGMNPYDNRPPPPPQQYPQQQGAGR</sequence>